<evidence type="ECO:0000256" key="1">
    <source>
        <dbReference type="ARBA" id="ARBA00004613"/>
    </source>
</evidence>
<reference evidence="7" key="1">
    <citation type="journal article" date="2017" name="Nature">
        <title>The sunflower genome provides insights into oil metabolism, flowering and Asterid evolution.</title>
        <authorList>
            <person name="Badouin H."/>
            <person name="Gouzy J."/>
            <person name="Grassa C.J."/>
            <person name="Murat F."/>
            <person name="Staton S.E."/>
            <person name="Cottret L."/>
            <person name="Lelandais-Briere C."/>
            <person name="Owens G.L."/>
            <person name="Carrere S."/>
            <person name="Mayjonade B."/>
            <person name="Legrand L."/>
            <person name="Gill N."/>
            <person name="Kane N.C."/>
            <person name="Bowers J.E."/>
            <person name="Hubner S."/>
            <person name="Bellec A."/>
            <person name="Berard A."/>
            <person name="Berges H."/>
            <person name="Blanchet N."/>
            <person name="Boniface M.C."/>
            <person name="Brunel D."/>
            <person name="Catrice O."/>
            <person name="Chaidir N."/>
            <person name="Claudel C."/>
            <person name="Donnadieu C."/>
            <person name="Faraut T."/>
            <person name="Fievet G."/>
            <person name="Helmstetter N."/>
            <person name="King M."/>
            <person name="Knapp S.J."/>
            <person name="Lai Z."/>
            <person name="Le Paslier M.C."/>
            <person name="Lippi Y."/>
            <person name="Lorenzon L."/>
            <person name="Mandel J.R."/>
            <person name="Marage G."/>
            <person name="Marchand G."/>
            <person name="Marquand E."/>
            <person name="Bret-Mestries E."/>
            <person name="Morien E."/>
            <person name="Nambeesan S."/>
            <person name="Nguyen T."/>
            <person name="Pegot-Espagnet P."/>
            <person name="Pouilly N."/>
            <person name="Raftis F."/>
            <person name="Sallet E."/>
            <person name="Schiex T."/>
            <person name="Thomas J."/>
            <person name="Vandecasteele C."/>
            <person name="Vares D."/>
            <person name="Vear F."/>
            <person name="Vautrin S."/>
            <person name="Crespi M."/>
            <person name="Mangin B."/>
            <person name="Burke J.M."/>
            <person name="Salse J."/>
            <person name="Munos S."/>
            <person name="Vincourt P."/>
            <person name="Rieseberg L.H."/>
            <person name="Langlade N.B."/>
        </authorList>
    </citation>
    <scope>NUCLEOTIDE SEQUENCE</scope>
    <source>
        <tissue evidence="7">Leaves</tissue>
    </source>
</reference>
<sequence>MSFSPKLSFSVFLLFHLCIVMKATTPPSSKWLEPYRVTITNQDVPVVLLRCDDLDASLLKPGNSTSWKFRKNFWDSNKYGCRFYWVDDNFVLQKQAEFTVFDDEVANKLCGTDGYNMNRCYWYITRDGFYYSKNDGSDWNLLHGWNNIG</sequence>
<dbReference type="AlphaFoldDB" id="A0A9K3EKP8"/>
<evidence type="ECO:0000313" key="7">
    <source>
        <dbReference type="EMBL" id="KAF5775591.1"/>
    </source>
</evidence>
<dbReference type="PANTHER" id="PTHR31232">
    <property type="match status" value="1"/>
</dbReference>
<accession>A0A9K3EKP8</accession>
<keyword evidence="3 6" id="KW-0713">Self-incompatibility</keyword>
<evidence type="ECO:0000256" key="2">
    <source>
        <dbReference type="ARBA" id="ARBA00005581"/>
    </source>
</evidence>
<evidence type="ECO:0000313" key="8">
    <source>
        <dbReference type="Proteomes" id="UP000215914"/>
    </source>
</evidence>
<reference evidence="7" key="2">
    <citation type="submission" date="2020-06" db="EMBL/GenBank/DDBJ databases">
        <title>Helianthus annuus Genome sequencing and assembly Release 2.</title>
        <authorList>
            <person name="Gouzy J."/>
            <person name="Langlade N."/>
            <person name="Munos S."/>
        </authorList>
    </citation>
    <scope>NUCLEOTIDE SEQUENCE</scope>
    <source>
        <tissue evidence="7">Leaves</tissue>
    </source>
</reference>
<comment type="subcellular location">
    <subcellularLocation>
        <location evidence="1 6">Secreted</location>
    </subcellularLocation>
</comment>
<comment type="similarity">
    <text evidence="2 6">Belongs to the plant self-incompatibility (S1) protein family.</text>
</comment>
<dbReference type="InterPro" id="IPR010264">
    <property type="entry name" value="Self-incomp_S1"/>
</dbReference>
<protein>
    <recommendedName>
        <fullName evidence="6">S-protein homolog</fullName>
    </recommendedName>
</protein>
<gene>
    <name evidence="7" type="ORF">HanXRQr2_Chr13g0613801</name>
</gene>
<dbReference type="GO" id="GO:0005576">
    <property type="term" value="C:extracellular region"/>
    <property type="evidence" value="ECO:0007669"/>
    <property type="project" value="UniProtKB-SubCell"/>
</dbReference>
<proteinExistence type="inferred from homology"/>
<evidence type="ECO:0000256" key="4">
    <source>
        <dbReference type="ARBA" id="ARBA00022525"/>
    </source>
</evidence>
<organism evidence="7 8">
    <name type="scientific">Helianthus annuus</name>
    <name type="common">Common sunflower</name>
    <dbReference type="NCBI Taxonomy" id="4232"/>
    <lineage>
        <taxon>Eukaryota</taxon>
        <taxon>Viridiplantae</taxon>
        <taxon>Streptophyta</taxon>
        <taxon>Embryophyta</taxon>
        <taxon>Tracheophyta</taxon>
        <taxon>Spermatophyta</taxon>
        <taxon>Magnoliopsida</taxon>
        <taxon>eudicotyledons</taxon>
        <taxon>Gunneridae</taxon>
        <taxon>Pentapetalae</taxon>
        <taxon>asterids</taxon>
        <taxon>campanulids</taxon>
        <taxon>Asterales</taxon>
        <taxon>Asteraceae</taxon>
        <taxon>Asteroideae</taxon>
        <taxon>Heliantheae alliance</taxon>
        <taxon>Heliantheae</taxon>
        <taxon>Helianthus</taxon>
    </lineage>
</organism>
<keyword evidence="4 6" id="KW-0964">Secreted</keyword>
<dbReference type="OrthoDB" id="1481797at2759"/>
<comment type="caution">
    <text evidence="7">The sequence shown here is derived from an EMBL/GenBank/DDBJ whole genome shotgun (WGS) entry which is preliminary data.</text>
</comment>
<dbReference type="GO" id="GO:0060320">
    <property type="term" value="P:rejection of self pollen"/>
    <property type="evidence" value="ECO:0007669"/>
    <property type="project" value="UniProtKB-KW"/>
</dbReference>
<keyword evidence="8" id="KW-1185">Reference proteome</keyword>
<dbReference type="EMBL" id="MNCJ02000328">
    <property type="protein sequence ID" value="KAF5775591.1"/>
    <property type="molecule type" value="Genomic_DNA"/>
</dbReference>
<dbReference type="PANTHER" id="PTHR31232:SF149">
    <property type="entry name" value="S-PROTEIN HOMOLOG"/>
    <property type="match status" value="1"/>
</dbReference>
<evidence type="ECO:0000256" key="6">
    <source>
        <dbReference type="RuleBase" id="RU367044"/>
    </source>
</evidence>
<evidence type="ECO:0000256" key="5">
    <source>
        <dbReference type="ARBA" id="ARBA00022729"/>
    </source>
</evidence>
<dbReference type="Proteomes" id="UP000215914">
    <property type="component" value="Unassembled WGS sequence"/>
</dbReference>
<dbReference type="Gramene" id="mRNA:HanXRQr2_Chr13g0613801">
    <property type="protein sequence ID" value="CDS:HanXRQr2_Chr13g0613801.1"/>
    <property type="gene ID" value="HanXRQr2_Chr13g0613801"/>
</dbReference>
<evidence type="ECO:0000256" key="3">
    <source>
        <dbReference type="ARBA" id="ARBA00022471"/>
    </source>
</evidence>
<name>A0A9K3EKP8_HELAN</name>
<dbReference type="Pfam" id="PF05938">
    <property type="entry name" value="Self-incomp_S1"/>
    <property type="match status" value="1"/>
</dbReference>
<feature type="chain" id="PRO_5039963578" description="S-protein homolog" evidence="6">
    <location>
        <begin position="24"/>
        <end position="149"/>
    </location>
</feature>
<keyword evidence="5 6" id="KW-0732">Signal</keyword>
<feature type="signal peptide" evidence="6">
    <location>
        <begin position="1"/>
        <end position="23"/>
    </location>
</feature>